<sequence length="232" mass="25327">MLHGLARTQASFTLMEEVLHAFDYTVVNKTYPSTEASIEDLLAYVSDSIASCGPAKTVHFVTHSMGGILVRGWLAGRTDLATGTESTETDMPRRLGRVIMLAPPNHGSELVDAFKDLSLFGTMNGPAGLELGTDPESIPNRLGPAHFDVGIIAGDVSLNPLTSMFFHGPNDGKVSVDSTKLEGMRDHIVLHASHTFIMNNPLAIAQTLSYLRDGRFIPELTMDEAFRRIMQW</sequence>
<dbReference type="EMBL" id="JACICC010000001">
    <property type="protein sequence ID" value="MBB3808613.1"/>
    <property type="molecule type" value="Genomic_DNA"/>
</dbReference>
<accession>A0A7W5Z1Z5</accession>
<name>A0A7W5Z1Z5_9HYPH</name>
<dbReference type="InterPro" id="IPR029058">
    <property type="entry name" value="AB_hydrolase_fold"/>
</dbReference>
<dbReference type="AlphaFoldDB" id="A0A7W5Z1Z5"/>
<dbReference type="SUPFAM" id="SSF53474">
    <property type="entry name" value="alpha/beta-Hydrolases"/>
    <property type="match status" value="1"/>
</dbReference>
<evidence type="ECO:0000313" key="2">
    <source>
        <dbReference type="Proteomes" id="UP000537592"/>
    </source>
</evidence>
<comment type="caution">
    <text evidence="1">The sequence shown here is derived from an EMBL/GenBank/DDBJ whole genome shotgun (WGS) entry which is preliminary data.</text>
</comment>
<gene>
    <name evidence="1" type="ORF">FHS81_000667</name>
</gene>
<organism evidence="1 2">
    <name type="scientific">Pseudochelatococcus contaminans</name>
    <dbReference type="NCBI Taxonomy" id="1538103"/>
    <lineage>
        <taxon>Bacteria</taxon>
        <taxon>Pseudomonadati</taxon>
        <taxon>Pseudomonadota</taxon>
        <taxon>Alphaproteobacteria</taxon>
        <taxon>Hyphomicrobiales</taxon>
        <taxon>Chelatococcaceae</taxon>
        <taxon>Pseudochelatococcus</taxon>
    </lineage>
</organism>
<reference evidence="1 2" key="1">
    <citation type="submission" date="2020-08" db="EMBL/GenBank/DDBJ databases">
        <title>Genomic Encyclopedia of Type Strains, Phase IV (KMG-IV): sequencing the most valuable type-strain genomes for metagenomic binning, comparative biology and taxonomic classification.</title>
        <authorList>
            <person name="Goeker M."/>
        </authorList>
    </citation>
    <scope>NUCLEOTIDE SEQUENCE [LARGE SCALE GENOMIC DNA]</scope>
    <source>
        <strain evidence="1 2">DSM 28760</strain>
    </source>
</reference>
<proteinExistence type="predicted"/>
<dbReference type="Gene3D" id="3.40.50.1820">
    <property type="entry name" value="alpha/beta hydrolase"/>
    <property type="match status" value="1"/>
</dbReference>
<dbReference type="Proteomes" id="UP000537592">
    <property type="component" value="Unassembled WGS sequence"/>
</dbReference>
<evidence type="ECO:0000313" key="1">
    <source>
        <dbReference type="EMBL" id="MBB3808613.1"/>
    </source>
</evidence>
<dbReference type="RefSeq" id="WP_210281509.1">
    <property type="nucleotide sequence ID" value="NZ_JACICC010000001.1"/>
</dbReference>
<dbReference type="PANTHER" id="PTHR37946:SF1">
    <property type="entry name" value="SLL1969 PROTEIN"/>
    <property type="match status" value="1"/>
</dbReference>
<keyword evidence="2" id="KW-1185">Reference proteome</keyword>
<dbReference type="PANTHER" id="PTHR37946">
    <property type="entry name" value="SLL1969 PROTEIN"/>
    <property type="match status" value="1"/>
</dbReference>
<protein>
    <submittedName>
        <fullName evidence="1">Uncharacterized protein</fullName>
    </submittedName>
</protein>